<dbReference type="InterPro" id="IPR015421">
    <property type="entry name" value="PyrdxlP-dep_Trfase_major"/>
</dbReference>
<dbReference type="PANTHER" id="PTHR30244">
    <property type="entry name" value="TRANSAMINASE"/>
    <property type="match status" value="1"/>
</dbReference>
<keyword evidence="2" id="KW-0032">Aminotransferase</keyword>
<keyword evidence="2" id="KW-0808">Transferase</keyword>
<comment type="caution">
    <text evidence="2">The sequence shown here is derived from an EMBL/GenBank/DDBJ whole genome shotgun (WGS) entry which is preliminary data.</text>
</comment>
<protein>
    <submittedName>
        <fullName evidence="2">UDP-4-amino-4-deoxy-L-arabinose--oxoglutarate aminotransferase</fullName>
        <ecNumber evidence="2">2.6.1.87</ecNumber>
    </submittedName>
</protein>
<organism evidence="2">
    <name type="scientific">bioreactor metagenome</name>
    <dbReference type="NCBI Taxonomy" id="1076179"/>
    <lineage>
        <taxon>unclassified sequences</taxon>
        <taxon>metagenomes</taxon>
        <taxon>ecological metagenomes</taxon>
    </lineage>
</organism>
<dbReference type="Pfam" id="PF00535">
    <property type="entry name" value="Glycos_transf_2"/>
    <property type="match status" value="1"/>
</dbReference>
<dbReference type="CDD" id="cd00761">
    <property type="entry name" value="Glyco_tranf_GTA_type"/>
    <property type="match status" value="1"/>
</dbReference>
<dbReference type="Pfam" id="PF01041">
    <property type="entry name" value="DegT_DnrJ_EryC1"/>
    <property type="match status" value="1"/>
</dbReference>
<dbReference type="GO" id="GO:0030170">
    <property type="term" value="F:pyridoxal phosphate binding"/>
    <property type="evidence" value="ECO:0007669"/>
    <property type="project" value="TreeGrafter"/>
</dbReference>
<dbReference type="InterPro" id="IPR000653">
    <property type="entry name" value="DegT/StrS_aminotransferase"/>
</dbReference>
<dbReference type="EC" id="2.6.1.87" evidence="2"/>
<evidence type="ECO:0000313" key="2">
    <source>
        <dbReference type="EMBL" id="MPL99924.1"/>
    </source>
</evidence>
<dbReference type="EMBL" id="VSSQ01000697">
    <property type="protein sequence ID" value="MPL99924.1"/>
    <property type="molecule type" value="Genomic_DNA"/>
</dbReference>
<dbReference type="Gene3D" id="3.40.640.10">
    <property type="entry name" value="Type I PLP-dependent aspartate aminotransferase-like (Major domain)"/>
    <property type="match status" value="1"/>
</dbReference>
<dbReference type="GO" id="GO:0000271">
    <property type="term" value="P:polysaccharide biosynthetic process"/>
    <property type="evidence" value="ECO:0007669"/>
    <property type="project" value="TreeGrafter"/>
</dbReference>
<name>A0A644W7W4_9ZZZZ</name>
<reference evidence="2" key="1">
    <citation type="submission" date="2019-08" db="EMBL/GenBank/DDBJ databases">
        <authorList>
            <person name="Kucharzyk K."/>
            <person name="Murdoch R.W."/>
            <person name="Higgins S."/>
            <person name="Loffler F."/>
        </authorList>
    </citation>
    <scope>NUCLEOTIDE SEQUENCE</scope>
</reference>
<dbReference type="SUPFAM" id="SSF53448">
    <property type="entry name" value="Nucleotide-diphospho-sugar transferases"/>
    <property type="match status" value="1"/>
</dbReference>
<dbReference type="InterPro" id="IPR029044">
    <property type="entry name" value="Nucleotide-diphossugar_trans"/>
</dbReference>
<feature type="domain" description="Glycosyltransferase 2-like" evidence="1">
    <location>
        <begin position="405"/>
        <end position="542"/>
    </location>
</feature>
<evidence type="ECO:0000259" key="1">
    <source>
        <dbReference type="Pfam" id="PF00535"/>
    </source>
</evidence>
<proteinExistence type="predicted"/>
<dbReference type="AlphaFoldDB" id="A0A644W7W4"/>
<dbReference type="Gene3D" id="3.90.550.10">
    <property type="entry name" value="Spore Coat Polysaccharide Biosynthesis Protein SpsA, Chain A"/>
    <property type="match status" value="1"/>
</dbReference>
<dbReference type="GO" id="GO:0099620">
    <property type="term" value="F:UDP-4-amino-4-deoxy-L-arabinose aminotransferase"/>
    <property type="evidence" value="ECO:0007669"/>
    <property type="project" value="UniProtKB-EC"/>
</dbReference>
<dbReference type="SUPFAM" id="SSF53383">
    <property type="entry name" value="PLP-dependent transferases"/>
    <property type="match status" value="1"/>
</dbReference>
<dbReference type="PANTHER" id="PTHR30244:SF34">
    <property type="entry name" value="DTDP-4-AMINO-4,6-DIDEOXYGALACTOSE TRANSAMINASE"/>
    <property type="match status" value="1"/>
</dbReference>
<dbReference type="InterPro" id="IPR001173">
    <property type="entry name" value="Glyco_trans_2-like"/>
</dbReference>
<dbReference type="InterPro" id="IPR015424">
    <property type="entry name" value="PyrdxlP-dep_Trfase"/>
</dbReference>
<sequence>MDKLIWPKWPVIDCNSLQYTSSSLMNGRFSISGNEDNSISFIRIAEKKMEQFTKSNYAILTANGSSALLLAMQSLNIGIGDEVILPAMTWVGVASAILRVGAIPVFIDTSSTNPHMDFKEIENKVTQKTKAIIAPHLYSTLINVGLLKIQFPNISIIEDASHCSGLYESILRTNQTEADIIIFSLQATKSLTCGEGGVILVKQKELANKILSLRNDSRSYDNIHSETLELRPGNYHGANLNLSDLQAALLLDQLEKHNEICLQRKKSIKLFQDLTCQDSSLEISFSSELTENGNFYGIPCKLNCDENTFQKRKTDFEKKLNLCFWTPYTPIPHSNLYKPHTVKSYSQSQNQEKGNFPNSFEWIKNRFIIPHQIFLSSEKQIEMLYDTLSEKKKPHISKSNSEGVSVIVLTKNRKEKLVEAINSVLMQDFKGSIEILLIGDNCNYLDCIDRLKLPKNIKIKKNNIILDRYFDEKPTVCRVATLRNISINLVSQNFICFLDDDNQWEENHISSLIDSMNQHNCKATFSWRKLFLENGKPFIPKSWPWIGSDISQDVLSDIYLNLGVLDENSNILKDCFEAIYQNRDYATIDMGAWLFRKEIFDIIKFRTNYSEEEINSVVTEDDVLLKDLKKLNFIVHPSQKATLKYYLGGYSNMFKYEI</sequence>
<gene>
    <name evidence="2" type="primary">arnB_10</name>
    <name evidence="2" type="ORF">SDC9_46146</name>
</gene>
<accession>A0A644W7W4</accession>